<keyword evidence="8" id="KW-1185">Reference proteome</keyword>
<dbReference type="InParanoid" id="E9E7U7"/>
<dbReference type="EMBL" id="GL698518">
    <property type="protein sequence ID" value="EFY87954.1"/>
    <property type="molecule type" value="Genomic_DNA"/>
</dbReference>
<name>E9E7U7_METAQ</name>
<comment type="cofactor">
    <cofactor evidence="1">
        <name>pyridoxal 5'-phosphate</name>
        <dbReference type="ChEBI" id="CHEBI:597326"/>
    </cofactor>
</comment>
<evidence type="ECO:0000259" key="6">
    <source>
        <dbReference type="Pfam" id="PF00291"/>
    </source>
</evidence>
<dbReference type="PANTHER" id="PTHR43780:SF2">
    <property type="entry name" value="1-AMINOCYCLOPROPANE-1-CARBOXYLATE DEAMINASE-RELATED"/>
    <property type="match status" value="1"/>
</dbReference>
<dbReference type="InterPro" id="IPR036052">
    <property type="entry name" value="TrpB-like_PALP_sf"/>
</dbReference>
<dbReference type="PIRSF" id="PIRSF006278">
    <property type="entry name" value="ACCD_DCysDesulf"/>
    <property type="match status" value="1"/>
</dbReference>
<evidence type="ECO:0000256" key="2">
    <source>
        <dbReference type="ARBA" id="ARBA00008639"/>
    </source>
</evidence>
<dbReference type="GeneID" id="19250256"/>
<dbReference type="PANTHER" id="PTHR43780">
    <property type="entry name" value="1-AMINOCYCLOPROPANE-1-CARBOXYLATE DEAMINASE-RELATED"/>
    <property type="match status" value="1"/>
</dbReference>
<evidence type="ECO:0000313" key="7">
    <source>
        <dbReference type="EMBL" id="EFY87954.1"/>
    </source>
</evidence>
<keyword evidence="3 5" id="KW-0663">Pyridoxal phosphate</keyword>
<evidence type="ECO:0000256" key="1">
    <source>
        <dbReference type="ARBA" id="ARBA00001933"/>
    </source>
</evidence>
<evidence type="ECO:0000256" key="5">
    <source>
        <dbReference type="PIRSR" id="PIRSR006278-2"/>
    </source>
</evidence>
<dbReference type="Pfam" id="PF00291">
    <property type="entry name" value="PALP"/>
    <property type="match status" value="1"/>
</dbReference>
<proteinExistence type="inferred from homology"/>
<feature type="modified residue" description="N6-(pyridoxal phosphate)lysine" evidence="5">
    <location>
        <position position="88"/>
    </location>
</feature>
<dbReference type="KEGG" id="maw:19250256"/>
<dbReference type="OrthoDB" id="10266364at2759"/>
<dbReference type="HOGENOM" id="CLU_048897_2_1_1"/>
<dbReference type="eggNOG" id="ENOG502QPS1">
    <property type="taxonomic scope" value="Eukaryota"/>
</dbReference>
<feature type="active site" description="Nucleophile" evidence="4">
    <location>
        <position position="117"/>
    </location>
</feature>
<gene>
    <name evidence="7" type="ORF">MAC_05945</name>
</gene>
<sequence length="380" mass="41292">MLGAVCLGPPPTSVLALSSDNYRLVPVFDPSPKFAVIPRLTLTFSTPLLIEPLDRLSSHLGQRGEPSARMFACREDMNSGLGGGGGNKLRKLEYVLADAVAQTPRPEYLVTEGGIQSNHVRQVAAAAAKLNFNSVLVINDLVPDRSHGSDPHLSRSYNEQGNVHLTELMSAAREEHPGVKAKELLDTKRGYWIPSGASTHPLGGLGYAKWAFELVEREREMGVFFDSIVLSVMSGSTLGGMVAGFALVDELQKRAGGLPRERRLIGVAAGPKRREDFVKLVSEIAETTGRRIGLEKHSFTGNAFEIDLRWHGDAYGRLDDRTRKYIKLAASTEGLVVDPVYSGKALTGVCRMVEEGELRGNVLFVHTGGVLSLSAYPDMR</sequence>
<dbReference type="Proteomes" id="UP000002499">
    <property type="component" value="Unassembled WGS sequence"/>
</dbReference>
<dbReference type="InterPro" id="IPR001926">
    <property type="entry name" value="TrpB-like_PALP"/>
</dbReference>
<comment type="similarity">
    <text evidence="2">Belongs to the ACC deaminase/D-cysteine desulfhydrase family.</text>
</comment>
<dbReference type="Gene3D" id="3.40.50.1100">
    <property type="match status" value="2"/>
</dbReference>
<organism evidence="8">
    <name type="scientific">Metarhizium acridum (strain CQMa 102)</name>
    <dbReference type="NCBI Taxonomy" id="655827"/>
    <lineage>
        <taxon>Eukaryota</taxon>
        <taxon>Fungi</taxon>
        <taxon>Dikarya</taxon>
        <taxon>Ascomycota</taxon>
        <taxon>Pezizomycotina</taxon>
        <taxon>Sordariomycetes</taxon>
        <taxon>Hypocreomycetidae</taxon>
        <taxon>Hypocreales</taxon>
        <taxon>Clavicipitaceae</taxon>
        <taxon>Metarhizium</taxon>
    </lineage>
</organism>
<feature type="domain" description="Tryptophan synthase beta chain-like PALP" evidence="6">
    <location>
        <begin position="46"/>
        <end position="368"/>
    </location>
</feature>
<dbReference type="OMA" id="YVFVACG"/>
<dbReference type="SUPFAM" id="SSF53686">
    <property type="entry name" value="Tryptophan synthase beta subunit-like PLP-dependent enzymes"/>
    <property type="match status" value="1"/>
</dbReference>
<protein>
    <submittedName>
        <fullName evidence="7">1-aminocyclopropane-1-carboxylate deaminase</fullName>
    </submittedName>
</protein>
<dbReference type="AlphaFoldDB" id="E9E7U7"/>
<dbReference type="GO" id="GO:0019148">
    <property type="term" value="F:D-cysteine desulfhydrase activity"/>
    <property type="evidence" value="ECO:0007669"/>
    <property type="project" value="TreeGrafter"/>
</dbReference>
<accession>E9E7U7</accession>
<dbReference type="InterPro" id="IPR027278">
    <property type="entry name" value="ACCD_DCysDesulf"/>
</dbReference>
<evidence type="ECO:0000313" key="8">
    <source>
        <dbReference type="Proteomes" id="UP000002499"/>
    </source>
</evidence>
<evidence type="ECO:0000256" key="3">
    <source>
        <dbReference type="ARBA" id="ARBA00022898"/>
    </source>
</evidence>
<reference evidence="7 8" key="1">
    <citation type="journal article" date="2011" name="PLoS Genet.">
        <title>Genome sequencing and comparative transcriptomics of the model entomopathogenic fungi Metarhizium anisopliae and M. acridum.</title>
        <authorList>
            <person name="Gao Q."/>
            <person name="Jin K."/>
            <person name="Ying S.H."/>
            <person name="Zhang Y."/>
            <person name="Xiao G."/>
            <person name="Shang Y."/>
            <person name="Duan Z."/>
            <person name="Hu X."/>
            <person name="Xie X.Q."/>
            <person name="Zhou G."/>
            <person name="Peng G."/>
            <person name="Luo Z."/>
            <person name="Huang W."/>
            <person name="Wang B."/>
            <person name="Fang W."/>
            <person name="Wang S."/>
            <person name="Zhong Y."/>
            <person name="Ma L.J."/>
            <person name="St Leger R.J."/>
            <person name="Zhao G.P."/>
            <person name="Pei Y."/>
            <person name="Feng M.G."/>
            <person name="Xia Y."/>
            <person name="Wang C."/>
        </authorList>
    </citation>
    <scope>NUCLEOTIDE SEQUENCE [LARGE SCALE GENOMIC DNA]</scope>
    <source>
        <strain evidence="7 8">CQMa 102</strain>
    </source>
</reference>
<dbReference type="STRING" id="655827.E9E7U7"/>
<evidence type="ECO:0000256" key="4">
    <source>
        <dbReference type="PIRSR" id="PIRSR006278-1"/>
    </source>
</evidence>